<name>A0ABV8VJI0_9NOCA</name>
<dbReference type="RefSeq" id="WP_378564593.1">
    <property type="nucleotide sequence ID" value="NZ_JBHSDL010000025.1"/>
</dbReference>
<dbReference type="CDD" id="cd03444">
    <property type="entry name" value="Thioesterase_II_repeat1"/>
    <property type="match status" value="1"/>
</dbReference>
<evidence type="ECO:0000256" key="1">
    <source>
        <dbReference type="ARBA" id="ARBA00006538"/>
    </source>
</evidence>
<gene>
    <name evidence="5" type="ORF">ACFO5K_19210</name>
</gene>
<dbReference type="PANTHER" id="PTHR11066:SF34">
    <property type="entry name" value="ACYL-COENZYME A THIOESTERASE 8"/>
    <property type="match status" value="1"/>
</dbReference>
<dbReference type="Gene3D" id="2.40.160.210">
    <property type="entry name" value="Acyl-CoA thioesterase, double hotdog domain"/>
    <property type="match status" value="1"/>
</dbReference>
<dbReference type="PANTHER" id="PTHR11066">
    <property type="entry name" value="ACYL-COA THIOESTERASE"/>
    <property type="match status" value="1"/>
</dbReference>
<dbReference type="Pfam" id="PF13622">
    <property type="entry name" value="4HBT_3"/>
    <property type="match status" value="1"/>
</dbReference>
<dbReference type="InterPro" id="IPR042171">
    <property type="entry name" value="Acyl-CoA_hotdog"/>
</dbReference>
<evidence type="ECO:0000313" key="5">
    <source>
        <dbReference type="EMBL" id="MFC4376230.1"/>
    </source>
</evidence>
<dbReference type="InterPro" id="IPR049449">
    <property type="entry name" value="TesB_ACOT8-like_N"/>
</dbReference>
<dbReference type="InterPro" id="IPR003703">
    <property type="entry name" value="Acyl_CoA_thio"/>
</dbReference>
<reference evidence="6" key="1">
    <citation type="journal article" date="2019" name="Int. J. Syst. Evol. Microbiol.">
        <title>The Global Catalogue of Microorganisms (GCM) 10K type strain sequencing project: providing services to taxonomists for standard genome sequencing and annotation.</title>
        <authorList>
            <consortium name="The Broad Institute Genomics Platform"/>
            <consortium name="The Broad Institute Genome Sequencing Center for Infectious Disease"/>
            <person name="Wu L."/>
            <person name="Ma J."/>
        </authorList>
    </citation>
    <scope>NUCLEOTIDE SEQUENCE [LARGE SCALE GENOMIC DNA]</scope>
    <source>
        <strain evidence="6">IBRC-M 10490</strain>
    </source>
</reference>
<keyword evidence="2" id="KW-0378">Hydrolase</keyword>
<dbReference type="SUPFAM" id="SSF54637">
    <property type="entry name" value="Thioesterase/thiol ester dehydrase-isomerase"/>
    <property type="match status" value="2"/>
</dbReference>
<dbReference type="InterPro" id="IPR049450">
    <property type="entry name" value="ACOT8-like_C"/>
</dbReference>
<dbReference type="CDD" id="cd03445">
    <property type="entry name" value="Thioesterase_II_repeat2"/>
    <property type="match status" value="1"/>
</dbReference>
<proteinExistence type="inferred from homology"/>
<dbReference type="Proteomes" id="UP001595844">
    <property type="component" value="Unassembled WGS sequence"/>
</dbReference>
<evidence type="ECO:0000259" key="3">
    <source>
        <dbReference type="Pfam" id="PF13622"/>
    </source>
</evidence>
<comment type="similarity">
    <text evidence="1">Belongs to the C/M/P thioester hydrolase family.</text>
</comment>
<evidence type="ECO:0000259" key="4">
    <source>
        <dbReference type="Pfam" id="PF20789"/>
    </source>
</evidence>
<protein>
    <submittedName>
        <fullName evidence="5">Acyl-CoA thioesterase</fullName>
    </submittedName>
</protein>
<feature type="domain" description="Acyl-CoA thioesterase-like N-terminal HotDog" evidence="3">
    <location>
        <begin position="53"/>
        <end position="127"/>
    </location>
</feature>
<sequence length="285" mass="31279">MPDLWTDLLRCLDLRPQQDSPTAESDVPRRDNTNRAAPLSVFEGTNQHLDYHRLFGGQLLAQFVRAATAACPDKAVKSVHVLFAREGKSDAPVYYIVHSQHQGRSFAAVTVTARQKGEVIGTAAVSMHAVEEGFAHQTLAADAPLLPPERRVHLDLIPWETRAVADLDDTATGPAAYDLWMRTPAVGQDMAAPLVAYATDLNLIGTALRVVDGVGQRGNGTSFTSATTSHTVWFHRPFRADEWLLLRHHSPILAHGRCFGRGDVFTEDGDLVASFAQEALLRFRP</sequence>
<dbReference type="InterPro" id="IPR029069">
    <property type="entry name" value="HotDog_dom_sf"/>
</dbReference>
<accession>A0ABV8VJI0</accession>
<feature type="domain" description="Acyl-CoA thioesterase-like C-terminal" evidence="4">
    <location>
        <begin position="165"/>
        <end position="280"/>
    </location>
</feature>
<organism evidence="5 6">
    <name type="scientific">Nocardia halotolerans</name>
    <dbReference type="NCBI Taxonomy" id="1755878"/>
    <lineage>
        <taxon>Bacteria</taxon>
        <taxon>Bacillati</taxon>
        <taxon>Actinomycetota</taxon>
        <taxon>Actinomycetes</taxon>
        <taxon>Mycobacteriales</taxon>
        <taxon>Nocardiaceae</taxon>
        <taxon>Nocardia</taxon>
    </lineage>
</organism>
<evidence type="ECO:0000256" key="2">
    <source>
        <dbReference type="ARBA" id="ARBA00022801"/>
    </source>
</evidence>
<keyword evidence="6" id="KW-1185">Reference proteome</keyword>
<dbReference type="Pfam" id="PF20789">
    <property type="entry name" value="4HBT_3C"/>
    <property type="match status" value="1"/>
</dbReference>
<comment type="caution">
    <text evidence="5">The sequence shown here is derived from an EMBL/GenBank/DDBJ whole genome shotgun (WGS) entry which is preliminary data.</text>
</comment>
<dbReference type="EMBL" id="JBHSDL010000025">
    <property type="protein sequence ID" value="MFC4376230.1"/>
    <property type="molecule type" value="Genomic_DNA"/>
</dbReference>
<evidence type="ECO:0000313" key="6">
    <source>
        <dbReference type="Proteomes" id="UP001595844"/>
    </source>
</evidence>